<dbReference type="Gene3D" id="1.20.5.1160">
    <property type="entry name" value="Vasodilator-stimulated phosphoprotein"/>
    <property type="match status" value="1"/>
</dbReference>
<keyword evidence="2" id="KW-0416">Keratin</keyword>
<accession>G1QCN5</accession>
<dbReference type="InterPro" id="IPR039008">
    <property type="entry name" value="IF_rod_dom"/>
</dbReference>
<evidence type="ECO:0000259" key="7">
    <source>
        <dbReference type="PROSITE" id="PS51842"/>
    </source>
</evidence>
<evidence type="ECO:0000313" key="8">
    <source>
        <dbReference type="Ensembl" id="ENSMLUP00000021468.1"/>
    </source>
</evidence>
<dbReference type="Ensembl" id="ENSMLUT00000023546.1">
    <property type="protein sequence ID" value="ENSMLUP00000021468.1"/>
    <property type="gene ID" value="ENSMLUG00000028663.1"/>
</dbReference>
<organism evidence="8 9">
    <name type="scientific">Myotis lucifugus</name>
    <name type="common">Little brown bat</name>
    <dbReference type="NCBI Taxonomy" id="59463"/>
    <lineage>
        <taxon>Eukaryota</taxon>
        <taxon>Metazoa</taxon>
        <taxon>Chordata</taxon>
        <taxon>Craniata</taxon>
        <taxon>Vertebrata</taxon>
        <taxon>Euteleostomi</taxon>
        <taxon>Mammalia</taxon>
        <taxon>Eutheria</taxon>
        <taxon>Laurasiatheria</taxon>
        <taxon>Chiroptera</taxon>
        <taxon>Yangochiroptera</taxon>
        <taxon>Vespertilionidae</taxon>
        <taxon>Myotis</taxon>
    </lineage>
</organism>
<evidence type="ECO:0000256" key="5">
    <source>
        <dbReference type="SAM" id="Coils"/>
    </source>
</evidence>
<keyword evidence="1" id="KW-0597">Phosphoprotein</keyword>
<dbReference type="PRINTS" id="PR01248">
    <property type="entry name" value="TYPE1KERATIN"/>
</dbReference>
<dbReference type="EMBL" id="AAPE02006760">
    <property type="status" value="NOT_ANNOTATED_CDS"/>
    <property type="molecule type" value="Genomic_DNA"/>
</dbReference>
<feature type="region of interest" description="Disordered" evidence="6">
    <location>
        <begin position="38"/>
        <end position="67"/>
    </location>
</feature>
<keyword evidence="4 5" id="KW-0175">Coiled coil</keyword>
<dbReference type="InParanoid" id="G1QCN5"/>
<name>G1QCN5_MYOLU</name>
<dbReference type="HOGENOM" id="CLU_012560_8_1_1"/>
<evidence type="ECO:0000256" key="2">
    <source>
        <dbReference type="ARBA" id="ARBA00022744"/>
    </source>
</evidence>
<evidence type="ECO:0000256" key="6">
    <source>
        <dbReference type="SAM" id="MobiDB-lite"/>
    </source>
</evidence>
<dbReference type="SUPFAM" id="SSF64593">
    <property type="entry name" value="Intermediate filament protein, coiled coil region"/>
    <property type="match status" value="1"/>
</dbReference>
<evidence type="ECO:0000313" key="9">
    <source>
        <dbReference type="Proteomes" id="UP000001074"/>
    </source>
</evidence>
<dbReference type="GeneTree" id="ENSGT00940000153309"/>
<dbReference type="GO" id="GO:0045104">
    <property type="term" value="P:intermediate filament cytoskeleton organization"/>
    <property type="evidence" value="ECO:0007669"/>
    <property type="project" value="TreeGrafter"/>
</dbReference>
<dbReference type="PANTHER" id="PTHR23239:SF349">
    <property type="entry name" value="KERATIN, TYPE I CYTOSKELETAL 18"/>
    <property type="match status" value="1"/>
</dbReference>
<keyword evidence="3" id="KW-0403">Intermediate filament</keyword>
<dbReference type="PROSITE" id="PS51842">
    <property type="entry name" value="IF_ROD_2"/>
    <property type="match status" value="1"/>
</dbReference>
<feature type="domain" description="IF rod" evidence="7">
    <location>
        <begin position="65"/>
        <end position="301"/>
    </location>
</feature>
<dbReference type="AlphaFoldDB" id="G1QCN5"/>
<dbReference type="InterPro" id="IPR002957">
    <property type="entry name" value="Keratin_I"/>
</dbReference>
<sequence>ASAPPPASPQTTRPWALCSITQPRGRLASSNSTSVYAGARGFGSPISVPHSTSVGVAGGPGPESEKDTMKYLNDHLASYLERARRLEADNERLESEIQEHLKKEPGRDWGHYLKTIEDPRAQIFASSVDNTCIILQIDNAHLAADDFRVKYETELAMHQSVESDTNRLQKVTDNTNVTQLQLETEIEALKEQLLFMKNHEEDTANSGLTEMDAPKSQDISKIMADIWAQYDALAWKDREELDKMEESTIVVPSQTTERSAEMTLTELRHRVLSLEIGLDSMRNLKNSLREVETCYAVQVAQ</sequence>
<dbReference type="GO" id="GO:0045095">
    <property type="term" value="C:keratin filament"/>
    <property type="evidence" value="ECO:0007669"/>
    <property type="project" value="TreeGrafter"/>
</dbReference>
<dbReference type="Pfam" id="PF00038">
    <property type="entry name" value="Filament"/>
    <property type="match status" value="1"/>
</dbReference>
<evidence type="ECO:0000256" key="1">
    <source>
        <dbReference type="ARBA" id="ARBA00022553"/>
    </source>
</evidence>
<dbReference type="SMART" id="SM01391">
    <property type="entry name" value="Filament"/>
    <property type="match status" value="1"/>
</dbReference>
<evidence type="ECO:0000256" key="3">
    <source>
        <dbReference type="ARBA" id="ARBA00022754"/>
    </source>
</evidence>
<dbReference type="Proteomes" id="UP000001074">
    <property type="component" value="Unassembled WGS sequence"/>
</dbReference>
<feature type="coiled-coil region" evidence="5">
    <location>
        <begin position="76"/>
        <end position="103"/>
    </location>
</feature>
<keyword evidence="9" id="KW-1185">Reference proteome</keyword>
<reference evidence="8" key="3">
    <citation type="submission" date="2025-09" db="UniProtKB">
        <authorList>
            <consortium name="Ensembl"/>
        </authorList>
    </citation>
    <scope>IDENTIFICATION</scope>
</reference>
<reference evidence="8" key="2">
    <citation type="submission" date="2025-08" db="UniProtKB">
        <authorList>
            <consortium name="Ensembl"/>
        </authorList>
    </citation>
    <scope>IDENTIFICATION</scope>
</reference>
<evidence type="ECO:0000256" key="4">
    <source>
        <dbReference type="ARBA" id="ARBA00023054"/>
    </source>
</evidence>
<dbReference type="PANTHER" id="PTHR23239">
    <property type="entry name" value="INTERMEDIATE FILAMENT"/>
    <property type="match status" value="1"/>
</dbReference>
<dbReference type="GO" id="GO:0005198">
    <property type="term" value="F:structural molecule activity"/>
    <property type="evidence" value="ECO:0007669"/>
    <property type="project" value="InterPro"/>
</dbReference>
<dbReference type="STRING" id="59463.ENSMLUP00000021468"/>
<protein>
    <recommendedName>
        <fullName evidence="7">IF rod domain-containing protein</fullName>
    </recommendedName>
</protein>
<proteinExistence type="predicted"/>
<dbReference type="eggNOG" id="ENOG502QUS8">
    <property type="taxonomic scope" value="Eukaryota"/>
</dbReference>
<reference evidence="8 9" key="1">
    <citation type="journal article" date="2011" name="Nature">
        <title>A high-resolution map of human evolutionary constraint using 29 mammals.</title>
        <authorList>
            <person name="Lindblad-Toh K."/>
            <person name="Garber M."/>
            <person name="Zuk O."/>
            <person name="Lin M.F."/>
            <person name="Parker B.J."/>
            <person name="Washietl S."/>
            <person name="Kheradpour P."/>
            <person name="Ernst J."/>
            <person name="Jordan G."/>
            <person name="Mauceli E."/>
            <person name="Ward L.D."/>
            <person name="Lowe C.B."/>
            <person name="Holloway A.K."/>
            <person name="Clamp M."/>
            <person name="Gnerre S."/>
            <person name="Alfoldi J."/>
            <person name="Beal K."/>
            <person name="Chang J."/>
            <person name="Clawson H."/>
            <person name="Cuff J."/>
            <person name="Di Palma F."/>
            <person name="Fitzgerald S."/>
            <person name="Flicek P."/>
            <person name="Guttman M."/>
            <person name="Hubisz M.J."/>
            <person name="Jaffe D.B."/>
            <person name="Jungreis I."/>
            <person name="Kent W.J."/>
            <person name="Kostka D."/>
            <person name="Lara M."/>
            <person name="Martins A.L."/>
            <person name="Massingham T."/>
            <person name="Moltke I."/>
            <person name="Raney B.J."/>
            <person name="Rasmussen M.D."/>
            <person name="Robinson J."/>
            <person name="Stark A."/>
            <person name="Vilella A.J."/>
            <person name="Wen J."/>
            <person name="Xie X."/>
            <person name="Zody M.C."/>
            <person name="Baldwin J."/>
            <person name="Bloom T."/>
            <person name="Chin C.W."/>
            <person name="Heiman D."/>
            <person name="Nicol R."/>
            <person name="Nusbaum C."/>
            <person name="Young S."/>
            <person name="Wilkinson J."/>
            <person name="Worley K.C."/>
            <person name="Kovar C.L."/>
            <person name="Muzny D.M."/>
            <person name="Gibbs R.A."/>
            <person name="Cree A."/>
            <person name="Dihn H.H."/>
            <person name="Fowler G."/>
            <person name="Jhangiani S."/>
            <person name="Joshi V."/>
            <person name="Lee S."/>
            <person name="Lewis L.R."/>
            <person name="Nazareth L.V."/>
            <person name="Okwuonu G."/>
            <person name="Santibanez J."/>
            <person name="Warren W.C."/>
            <person name="Mardis E.R."/>
            <person name="Weinstock G.M."/>
            <person name="Wilson R.K."/>
            <person name="Delehaunty K."/>
            <person name="Dooling D."/>
            <person name="Fronik C."/>
            <person name="Fulton L."/>
            <person name="Fulton B."/>
            <person name="Graves T."/>
            <person name="Minx P."/>
            <person name="Sodergren E."/>
            <person name="Birney E."/>
            <person name="Margulies E.H."/>
            <person name="Herrero J."/>
            <person name="Green E.D."/>
            <person name="Haussler D."/>
            <person name="Siepel A."/>
            <person name="Goldman N."/>
            <person name="Pollard K.S."/>
            <person name="Pedersen J.S."/>
            <person name="Lander E.S."/>
            <person name="Kellis M."/>
        </authorList>
    </citation>
    <scope>NUCLEOTIDE SEQUENCE [LARGE SCALE GENOMIC DNA]</scope>
</reference>